<accession>A0A481YRS0</accession>
<keyword evidence="1" id="KW-0812">Transmembrane</keyword>
<protein>
    <recommendedName>
        <fullName evidence="3">Transmembrane protein</fullName>
    </recommendedName>
</protein>
<keyword evidence="1" id="KW-0472">Membrane</keyword>
<organism evidence="2">
    <name type="scientific">Marseillevirus LCMAC101</name>
    <dbReference type="NCBI Taxonomy" id="2506602"/>
    <lineage>
        <taxon>Viruses</taxon>
        <taxon>Varidnaviria</taxon>
        <taxon>Bamfordvirae</taxon>
        <taxon>Nucleocytoviricota</taxon>
        <taxon>Megaviricetes</taxon>
        <taxon>Pimascovirales</taxon>
        <taxon>Pimascovirales incertae sedis</taxon>
        <taxon>Marseilleviridae</taxon>
    </lineage>
</organism>
<reference evidence="2" key="1">
    <citation type="journal article" date="2019" name="MBio">
        <title>Virus Genomes from Deep Sea Sediments Expand the Ocean Megavirome and Support Independent Origins of Viral Gigantism.</title>
        <authorList>
            <person name="Backstrom D."/>
            <person name="Yutin N."/>
            <person name="Jorgensen S.L."/>
            <person name="Dharamshi J."/>
            <person name="Homa F."/>
            <person name="Zaremba-Niedwiedzka K."/>
            <person name="Spang A."/>
            <person name="Wolf Y.I."/>
            <person name="Koonin E.V."/>
            <person name="Ettema T.J."/>
        </authorList>
    </citation>
    <scope>NUCLEOTIDE SEQUENCE</scope>
</reference>
<dbReference type="EMBL" id="MK500328">
    <property type="protein sequence ID" value="QBK85901.1"/>
    <property type="molecule type" value="Genomic_DNA"/>
</dbReference>
<evidence type="ECO:0000313" key="2">
    <source>
        <dbReference type="EMBL" id="QBK85901.1"/>
    </source>
</evidence>
<evidence type="ECO:0008006" key="3">
    <source>
        <dbReference type="Google" id="ProtNLM"/>
    </source>
</evidence>
<sequence length="181" mass="21026">MEQNQVYIIIAIVVVVLIILCNNSSTKSFYHHTSAGEFDKTRGRRLRGYYYPRNPCKALKQDSDSFIDDKQRSCMSECDEKFYGDGYNDCKADCYDVYHSDSNVNYDKMHSGEWDIDEYNAAQQPVQQEYHSCLSDCNTSFECTSDCDNKNNVYNNCQADCNDEKSIMKANQKNIYNLCMR</sequence>
<keyword evidence="1" id="KW-1133">Transmembrane helix</keyword>
<name>A0A481YRS0_9VIRU</name>
<feature type="transmembrane region" description="Helical" evidence="1">
    <location>
        <begin position="6"/>
        <end position="23"/>
    </location>
</feature>
<gene>
    <name evidence="2" type="ORF">LCMAC101_04960</name>
</gene>
<proteinExistence type="predicted"/>
<evidence type="ECO:0000256" key="1">
    <source>
        <dbReference type="SAM" id="Phobius"/>
    </source>
</evidence>